<keyword evidence="3" id="KW-0309">Germination</keyword>
<dbReference type="OrthoDB" id="2370124at2"/>
<dbReference type="InterPro" id="IPR057336">
    <property type="entry name" value="GerAC_N"/>
</dbReference>
<evidence type="ECO:0000259" key="9">
    <source>
        <dbReference type="Pfam" id="PF25198"/>
    </source>
</evidence>
<dbReference type="InterPro" id="IPR008844">
    <property type="entry name" value="Spore_GerAC-like"/>
</dbReference>
<dbReference type="Gene3D" id="3.30.300.210">
    <property type="entry name" value="Nutrient germinant receptor protein C, domain 3"/>
    <property type="match status" value="1"/>
</dbReference>
<dbReference type="InterPro" id="IPR046953">
    <property type="entry name" value="Spore_GerAC-like_C"/>
</dbReference>
<evidence type="ECO:0000259" key="8">
    <source>
        <dbReference type="Pfam" id="PF05504"/>
    </source>
</evidence>
<organism evidence="10 11">
    <name type="scientific">Fictibacillus phosphorivorans</name>
    <dbReference type="NCBI Taxonomy" id="1221500"/>
    <lineage>
        <taxon>Bacteria</taxon>
        <taxon>Bacillati</taxon>
        <taxon>Bacillota</taxon>
        <taxon>Bacilli</taxon>
        <taxon>Bacillales</taxon>
        <taxon>Fictibacillaceae</taxon>
        <taxon>Fictibacillus</taxon>
    </lineage>
</organism>
<dbReference type="InterPro" id="IPR038501">
    <property type="entry name" value="Spore_GerAC_C_sf"/>
</dbReference>
<keyword evidence="11" id="KW-1185">Reference proteome</keyword>
<comment type="subcellular location">
    <subcellularLocation>
        <location evidence="1">Membrane</location>
        <topology evidence="1">Lipid-anchor</topology>
    </subcellularLocation>
</comment>
<dbReference type="Proteomes" id="UP000076567">
    <property type="component" value="Unassembled WGS sequence"/>
</dbReference>
<evidence type="ECO:0000313" key="10">
    <source>
        <dbReference type="EMBL" id="KZE69471.1"/>
    </source>
</evidence>
<dbReference type="RefSeq" id="WP_066237254.1">
    <property type="nucleotide sequence ID" value="NZ_LRFC01000001.1"/>
</dbReference>
<evidence type="ECO:0008006" key="12">
    <source>
        <dbReference type="Google" id="ProtNLM"/>
    </source>
</evidence>
<dbReference type="PANTHER" id="PTHR35789">
    <property type="entry name" value="SPORE GERMINATION PROTEIN B3"/>
    <property type="match status" value="1"/>
</dbReference>
<gene>
    <name evidence="10" type="ORF">AWM68_04185</name>
</gene>
<evidence type="ECO:0000256" key="5">
    <source>
        <dbReference type="ARBA" id="ARBA00023136"/>
    </source>
</evidence>
<evidence type="ECO:0000256" key="6">
    <source>
        <dbReference type="ARBA" id="ARBA00023139"/>
    </source>
</evidence>
<name>A0A161TSK8_9BACL</name>
<dbReference type="GO" id="GO:0016020">
    <property type="term" value="C:membrane"/>
    <property type="evidence" value="ECO:0007669"/>
    <property type="project" value="UniProtKB-SubCell"/>
</dbReference>
<reference evidence="11" key="1">
    <citation type="submission" date="2016-01" db="EMBL/GenBank/DDBJ databases">
        <title>Draft genome of Chromobacterium sp. F49.</title>
        <authorList>
            <person name="Hong K.W."/>
        </authorList>
    </citation>
    <scope>NUCLEOTIDE SEQUENCE [LARGE SCALE GENOMIC DNA]</scope>
    <source>
        <strain evidence="11">P7IIIA</strain>
    </source>
</reference>
<evidence type="ECO:0000313" key="11">
    <source>
        <dbReference type="Proteomes" id="UP000076567"/>
    </source>
</evidence>
<sequence length="266" mass="29842">MDVFYRDPKSALNAKLAVSAGKASDIISNDFEETKKTTGVGEYLRDLIRSAEEGATIPKENIQTVCPIMFDPGQDFALPYLTHVGDKIKAVKVKGVALFRGHKMVGSIPEPLSVVYTMLTGESATIQMSTTKKIWHKKDEDTLNYATIKVKKNKRHFKVLVSPTGEVSAEIKLKTKVVISEYPQDNLAKSSEIIKVEKLLSKKFSKDAQDVINRLQKMNSDPYGVGRKVMAFHYPTWEKLNWEEEYPNIRFKASIEVDVVGSGIIE</sequence>
<feature type="domain" description="Spore germination protein N-terminal" evidence="9">
    <location>
        <begin position="1"/>
        <end position="82"/>
    </location>
</feature>
<dbReference type="Pfam" id="PF05504">
    <property type="entry name" value="Spore_GerAC"/>
    <property type="match status" value="1"/>
</dbReference>
<keyword evidence="4" id="KW-0732">Signal</keyword>
<protein>
    <recommendedName>
        <fullName evidence="12">Ger(X)C family spore germination protein</fullName>
    </recommendedName>
</protein>
<keyword evidence="7" id="KW-0449">Lipoprotein</keyword>
<evidence type="ECO:0000256" key="2">
    <source>
        <dbReference type="ARBA" id="ARBA00007886"/>
    </source>
</evidence>
<evidence type="ECO:0000256" key="7">
    <source>
        <dbReference type="ARBA" id="ARBA00023288"/>
    </source>
</evidence>
<evidence type="ECO:0000256" key="1">
    <source>
        <dbReference type="ARBA" id="ARBA00004635"/>
    </source>
</evidence>
<keyword evidence="6" id="KW-0564">Palmitate</keyword>
<comment type="similarity">
    <text evidence="2">Belongs to the GerABKC lipoprotein family.</text>
</comment>
<dbReference type="EMBL" id="LRFC01000001">
    <property type="protein sequence ID" value="KZE69471.1"/>
    <property type="molecule type" value="Genomic_DNA"/>
</dbReference>
<dbReference type="GO" id="GO:0009847">
    <property type="term" value="P:spore germination"/>
    <property type="evidence" value="ECO:0007669"/>
    <property type="project" value="InterPro"/>
</dbReference>
<dbReference type="AlphaFoldDB" id="A0A161TSK8"/>
<evidence type="ECO:0000256" key="4">
    <source>
        <dbReference type="ARBA" id="ARBA00022729"/>
    </source>
</evidence>
<keyword evidence="5" id="KW-0472">Membrane</keyword>
<dbReference type="Pfam" id="PF25198">
    <property type="entry name" value="Spore_GerAC_N"/>
    <property type="match status" value="1"/>
</dbReference>
<comment type="caution">
    <text evidence="10">The sequence shown here is derived from an EMBL/GenBank/DDBJ whole genome shotgun (WGS) entry which is preliminary data.</text>
</comment>
<accession>A0A161TSK8</accession>
<dbReference type="PANTHER" id="PTHR35789:SF1">
    <property type="entry name" value="SPORE GERMINATION PROTEIN B3"/>
    <property type="match status" value="1"/>
</dbReference>
<proteinExistence type="inferred from homology"/>
<feature type="domain" description="Spore germination GerAC-like C-terminal" evidence="8">
    <location>
        <begin position="94"/>
        <end position="263"/>
    </location>
</feature>
<evidence type="ECO:0000256" key="3">
    <source>
        <dbReference type="ARBA" id="ARBA00022544"/>
    </source>
</evidence>